<dbReference type="Proteomes" id="UP001620645">
    <property type="component" value="Unassembled WGS sequence"/>
</dbReference>
<comment type="caution">
    <text evidence="3">The sequence shown here is derived from an EMBL/GenBank/DDBJ whole genome shotgun (WGS) entry which is preliminary data.</text>
</comment>
<evidence type="ECO:0000313" key="5">
    <source>
        <dbReference type="Proteomes" id="UP001620645"/>
    </source>
</evidence>
<keyword evidence="5" id="KW-1185">Reference proteome</keyword>
<dbReference type="AlphaFoldDB" id="A0ABD2KCH5"/>
<feature type="transmembrane region" description="Helical" evidence="2">
    <location>
        <begin position="254"/>
        <end position="287"/>
    </location>
</feature>
<keyword evidence="2" id="KW-1133">Transmembrane helix</keyword>
<organism evidence="3 5">
    <name type="scientific">Heterodera schachtii</name>
    <name type="common">Sugarbeet cyst nematode worm</name>
    <name type="synonym">Tylenchus schachtii</name>
    <dbReference type="NCBI Taxonomy" id="97005"/>
    <lineage>
        <taxon>Eukaryota</taxon>
        <taxon>Metazoa</taxon>
        <taxon>Ecdysozoa</taxon>
        <taxon>Nematoda</taxon>
        <taxon>Chromadorea</taxon>
        <taxon>Rhabditida</taxon>
        <taxon>Tylenchina</taxon>
        <taxon>Tylenchomorpha</taxon>
        <taxon>Tylenchoidea</taxon>
        <taxon>Heteroderidae</taxon>
        <taxon>Heteroderinae</taxon>
        <taxon>Heterodera</taxon>
    </lineage>
</organism>
<reference evidence="3 5" key="1">
    <citation type="submission" date="2024-10" db="EMBL/GenBank/DDBJ databases">
        <authorList>
            <person name="Kim D."/>
        </authorList>
    </citation>
    <scope>NUCLEOTIDE SEQUENCE [LARGE SCALE GENOMIC DNA]</scope>
    <source>
        <strain evidence="3">Taebaek</strain>
    </source>
</reference>
<evidence type="ECO:0000256" key="1">
    <source>
        <dbReference type="SAM" id="MobiDB-lite"/>
    </source>
</evidence>
<gene>
    <name evidence="4" type="ORF">niasHS_000062</name>
    <name evidence="3" type="ORF">niasHS_001188</name>
</gene>
<evidence type="ECO:0000313" key="3">
    <source>
        <dbReference type="EMBL" id="KAL3100622.1"/>
    </source>
</evidence>
<name>A0ABD2KCH5_HETSC</name>
<sequence length="292" mass="32416">MDFAIGRIALNGECQKDFFGTADQLEEMASGIFAASDKQTENGKFMEKAFVGILCCITIKAQKDSMEKDELALIDEFEANQRNFCHQLKKGQNIWGAVKSPAGNAIVTAARNVKVNSLIHEEGLRKLEKMQNLSSENQREIGTFAKHCFATLKLFQQFITDERLAQTLFAGGGQTVSDQSSALSAQTAPTISDQLPKGKSSRRRKRSSKWPKCLGAFALAGFSGYMCTLFWIILARSHINPFTYFSADDSSVHYHHHIPLGTAVVIAVYMSFAVSLVSIFLGIYHCFVKRSY</sequence>
<accession>A0ABD2KCH5</accession>
<keyword evidence="2" id="KW-0472">Membrane</keyword>
<keyword evidence="2" id="KW-0812">Transmembrane</keyword>
<dbReference type="EMBL" id="JBICCN010000028">
    <property type="protein sequence ID" value="KAL3100622.1"/>
    <property type="molecule type" value="Genomic_DNA"/>
</dbReference>
<evidence type="ECO:0000256" key="2">
    <source>
        <dbReference type="SAM" id="Phobius"/>
    </source>
</evidence>
<feature type="transmembrane region" description="Helical" evidence="2">
    <location>
        <begin position="213"/>
        <end position="234"/>
    </location>
</feature>
<proteinExistence type="predicted"/>
<protein>
    <submittedName>
        <fullName evidence="3">Uncharacterized protein</fullName>
    </submittedName>
</protein>
<evidence type="ECO:0000313" key="4">
    <source>
        <dbReference type="EMBL" id="KAL3103918.1"/>
    </source>
</evidence>
<dbReference type="EMBL" id="JBICCN010000008">
    <property type="protein sequence ID" value="KAL3103918.1"/>
    <property type="molecule type" value="Genomic_DNA"/>
</dbReference>
<feature type="region of interest" description="Disordered" evidence="1">
    <location>
        <begin position="185"/>
        <end position="207"/>
    </location>
</feature>